<dbReference type="Gene3D" id="3.90.550.10">
    <property type="entry name" value="Spore Coat Polysaccharide Biosynthesis Protein SpsA, Chain A"/>
    <property type="match status" value="1"/>
</dbReference>
<keyword evidence="3" id="KW-0808">Transferase</keyword>
<dbReference type="SUPFAM" id="SSF53448">
    <property type="entry name" value="Nucleotide-diphospho-sugar transferases"/>
    <property type="match status" value="1"/>
</dbReference>
<reference evidence="5 6" key="1">
    <citation type="submission" date="2024-04" db="EMBL/GenBank/DDBJ databases">
        <authorList>
            <person name="Cremers G."/>
        </authorList>
    </citation>
    <scope>NUCLEOTIDE SEQUENCE [LARGE SCALE GENOMIC DNA]</scope>
    <source>
        <strain evidence="5">MeCH1-AG</strain>
    </source>
</reference>
<sequence length="322" mass="36565">MSQEIVTVLMPVYNAERYLRETLTSVSAQTLDQFEILVVDDGSTDRSAEILEDYRAHEPRLRILRQPNGGISAALNAGLRAAKGTLIARMDADDLMFPQRLERQRDFLAAHPELGFCASFMEMIDATGRTFGEYCPGPLTTADLQRQMALRQAITYTHPTVMYRTALVRRLGGYDPSYEPCEDMELFGRMILSGFPGLVIPEKLLKYRVHRASISGSKAALQVRIQDYVRRAFYARLTGDSPLSRTEFERQIASLPIVQRLVYESDVWFRAYRQMATYCRAERRWAELLTCLTAAALLRPRKGLRYAAAMATRVTRTATASR</sequence>
<proteinExistence type="inferred from homology"/>
<dbReference type="RefSeq" id="WP_348757400.1">
    <property type="nucleotide sequence ID" value="NZ_OZ026884.1"/>
</dbReference>
<dbReference type="InterPro" id="IPR001173">
    <property type="entry name" value="Glyco_trans_2-like"/>
</dbReference>
<evidence type="ECO:0000259" key="4">
    <source>
        <dbReference type="Pfam" id="PF00535"/>
    </source>
</evidence>
<evidence type="ECO:0000313" key="6">
    <source>
        <dbReference type="Proteomes" id="UP001497493"/>
    </source>
</evidence>
<keyword evidence="6" id="KW-1185">Reference proteome</keyword>
<keyword evidence="2" id="KW-0328">Glycosyltransferase</keyword>
<dbReference type="Proteomes" id="UP001497493">
    <property type="component" value="Chromosome"/>
</dbReference>
<dbReference type="InterPro" id="IPR050834">
    <property type="entry name" value="Glycosyltransf_2"/>
</dbReference>
<dbReference type="InterPro" id="IPR029044">
    <property type="entry name" value="Nucleotide-diphossugar_trans"/>
</dbReference>
<gene>
    <name evidence="5" type="ORF">MECH1_V1_2063</name>
</gene>
<accession>A0ABP1C9C2</accession>
<evidence type="ECO:0000256" key="3">
    <source>
        <dbReference type="ARBA" id="ARBA00022679"/>
    </source>
</evidence>
<comment type="similarity">
    <text evidence="1">Belongs to the glycosyltransferase 2 family.</text>
</comment>
<dbReference type="Pfam" id="PF00535">
    <property type="entry name" value="Glycos_transf_2"/>
    <property type="match status" value="1"/>
</dbReference>
<evidence type="ECO:0000313" key="5">
    <source>
        <dbReference type="EMBL" id="CAL1240839.1"/>
    </source>
</evidence>
<organism evidence="5 6">
    <name type="scientific">Candidatus Methylocalor cossyra</name>
    <dbReference type="NCBI Taxonomy" id="3108543"/>
    <lineage>
        <taxon>Bacteria</taxon>
        <taxon>Pseudomonadati</taxon>
        <taxon>Pseudomonadota</taxon>
        <taxon>Gammaproteobacteria</taxon>
        <taxon>Methylococcales</taxon>
        <taxon>Methylococcaceae</taxon>
        <taxon>Candidatus Methylocalor</taxon>
    </lineage>
</organism>
<protein>
    <submittedName>
        <fullName evidence="5">Glycosyltransferase</fullName>
    </submittedName>
</protein>
<dbReference type="PANTHER" id="PTHR43685:SF5">
    <property type="entry name" value="GLYCOSYLTRANSFERASE EPSE-RELATED"/>
    <property type="match status" value="1"/>
</dbReference>
<dbReference type="PANTHER" id="PTHR43685">
    <property type="entry name" value="GLYCOSYLTRANSFERASE"/>
    <property type="match status" value="1"/>
</dbReference>
<name>A0ABP1C9C2_9GAMM</name>
<evidence type="ECO:0000256" key="2">
    <source>
        <dbReference type="ARBA" id="ARBA00022676"/>
    </source>
</evidence>
<evidence type="ECO:0000256" key="1">
    <source>
        <dbReference type="ARBA" id="ARBA00006739"/>
    </source>
</evidence>
<feature type="domain" description="Glycosyltransferase 2-like" evidence="4">
    <location>
        <begin position="7"/>
        <end position="169"/>
    </location>
</feature>
<dbReference type="EMBL" id="OZ026884">
    <property type="protein sequence ID" value="CAL1240839.1"/>
    <property type="molecule type" value="Genomic_DNA"/>
</dbReference>